<dbReference type="GO" id="GO:0005886">
    <property type="term" value="C:plasma membrane"/>
    <property type="evidence" value="ECO:0007669"/>
    <property type="project" value="UniProtKB-SubCell"/>
</dbReference>
<evidence type="ECO:0000313" key="9">
    <source>
        <dbReference type="Proteomes" id="UP000032737"/>
    </source>
</evidence>
<evidence type="ECO:0000259" key="7">
    <source>
        <dbReference type="PROSITE" id="PS50850"/>
    </source>
</evidence>
<dbReference type="InterPro" id="IPR001958">
    <property type="entry name" value="Tet-R_TetA/multi-R_MdtG-like"/>
</dbReference>
<dbReference type="Gene3D" id="1.20.1250.20">
    <property type="entry name" value="MFS general substrate transporter like domains"/>
    <property type="match status" value="1"/>
</dbReference>
<dbReference type="STRING" id="61635.BN85312190"/>
<feature type="transmembrane region" description="Helical" evidence="6">
    <location>
        <begin position="160"/>
        <end position="183"/>
    </location>
</feature>
<evidence type="ECO:0000256" key="6">
    <source>
        <dbReference type="SAM" id="Phobius"/>
    </source>
</evidence>
<feature type="transmembrane region" description="Helical" evidence="6">
    <location>
        <begin position="337"/>
        <end position="358"/>
    </location>
</feature>
<dbReference type="InterPro" id="IPR036259">
    <property type="entry name" value="MFS_trans_sf"/>
</dbReference>
<gene>
    <name evidence="8" type="ORF">BN85312190</name>
</gene>
<feature type="transmembrane region" description="Helical" evidence="6">
    <location>
        <begin position="204"/>
        <end position="224"/>
    </location>
</feature>
<feature type="transmembrane region" description="Helical" evidence="6">
    <location>
        <begin position="298"/>
        <end position="316"/>
    </location>
</feature>
<name>U4KPF3_9MOLU</name>
<evidence type="ECO:0000313" key="8">
    <source>
        <dbReference type="EMBL" id="CCV66240.1"/>
    </source>
</evidence>
<evidence type="ECO:0000256" key="1">
    <source>
        <dbReference type="ARBA" id="ARBA00004651"/>
    </source>
</evidence>
<dbReference type="InterPro" id="IPR011701">
    <property type="entry name" value="MFS"/>
</dbReference>
<dbReference type="PROSITE" id="PS50850">
    <property type="entry name" value="MFS"/>
    <property type="match status" value="1"/>
</dbReference>
<dbReference type="PANTHER" id="PTHR23504:SF15">
    <property type="entry name" value="MAJOR FACILITATOR SUPERFAMILY (MFS) PROFILE DOMAIN-CONTAINING PROTEIN"/>
    <property type="match status" value="1"/>
</dbReference>
<feature type="transmembrane region" description="Helical" evidence="6">
    <location>
        <begin position="275"/>
        <end position="292"/>
    </location>
</feature>
<feature type="domain" description="Major facilitator superfamily (MFS) profile" evidence="7">
    <location>
        <begin position="3"/>
        <end position="388"/>
    </location>
</feature>
<keyword evidence="3 6" id="KW-0812">Transmembrane</keyword>
<keyword evidence="5 6" id="KW-0472">Membrane</keyword>
<feature type="transmembrane region" description="Helical" evidence="6">
    <location>
        <begin position="68"/>
        <end position="84"/>
    </location>
</feature>
<keyword evidence="2" id="KW-0813">Transport</keyword>
<evidence type="ECO:0000256" key="3">
    <source>
        <dbReference type="ARBA" id="ARBA00022692"/>
    </source>
</evidence>
<dbReference type="InterPro" id="IPR020846">
    <property type="entry name" value="MFS_dom"/>
</dbReference>
<dbReference type="PRINTS" id="PR01035">
    <property type="entry name" value="TCRTETA"/>
</dbReference>
<organism evidence="8 9">
    <name type="scientific">Acholeplasma brassicae</name>
    <dbReference type="NCBI Taxonomy" id="61635"/>
    <lineage>
        <taxon>Bacteria</taxon>
        <taxon>Bacillati</taxon>
        <taxon>Mycoplasmatota</taxon>
        <taxon>Mollicutes</taxon>
        <taxon>Acholeplasmatales</taxon>
        <taxon>Acholeplasmataceae</taxon>
        <taxon>Acholeplasma</taxon>
    </lineage>
</organism>
<dbReference type="RefSeq" id="WP_030005100.1">
    <property type="nucleotide sequence ID" value="NC_022549.1"/>
</dbReference>
<reference evidence="8 9" key="1">
    <citation type="journal article" date="2013" name="J. Mol. Microbiol. Biotechnol.">
        <title>Analysis of the Complete Genomes of Acholeplasma brassicae , A. palmae and A. laidlawii and Their Comparison to the Obligate Parasites from ' Candidatus Phytoplasma'.</title>
        <authorList>
            <person name="Kube M."/>
            <person name="Siewert C."/>
            <person name="Migdoll A.M."/>
            <person name="Duduk B."/>
            <person name="Holz S."/>
            <person name="Rabus R."/>
            <person name="Seemuller E."/>
            <person name="Mitrovic J."/>
            <person name="Muller I."/>
            <person name="Buttner C."/>
            <person name="Reinhardt R."/>
        </authorList>
    </citation>
    <scope>NUCLEOTIDE SEQUENCE [LARGE SCALE GENOMIC DNA]</scope>
    <source>
        <strain evidence="9">0502</strain>
    </source>
</reference>
<evidence type="ECO:0000256" key="4">
    <source>
        <dbReference type="ARBA" id="ARBA00022989"/>
    </source>
</evidence>
<keyword evidence="9" id="KW-1185">Reference proteome</keyword>
<accession>U4KPF3</accession>
<dbReference type="SUPFAM" id="SSF103473">
    <property type="entry name" value="MFS general substrate transporter"/>
    <property type="match status" value="1"/>
</dbReference>
<dbReference type="KEGG" id="abra:BN85312190"/>
<feature type="transmembrane region" description="Helical" evidence="6">
    <location>
        <begin position="90"/>
        <end position="112"/>
    </location>
</feature>
<sequence length="392" mass="43760">MSKQVLIILFSGLVGLAMNIAHPATPAYLRTLSISADMFGIIFASMNLGNFLMAPVWGNLGDIKNRKYIIATTLFFYGVSQFFFGYFSNIYLIILVRFAAGFFAAGVISNGLAHISEDPYYETIRKRTISSFVSFFAIGGAAGYYLGGWVGTYFVGQESYVLFTQAIVTMLVVVFFLIFVDVPNFNHQNKARPSFINQIKQFKTLSKPLMLLILIAVIISIAHTNFSKYLDLYINDLGYSSKDIGQLVAVTGLLTLVINWFVVPKMIKHVKATTTLISAVIISAVFSFLTFYLDQTHIYFYVYTFYLMYIVGKAIYEPTLTYHLSNFDEVSPGMIMGIRQSAISLGAVIGPLLGGYLYKDLGVGMFYILSLILVVSAGLLLYYTKLRGEYVD</sequence>
<dbReference type="EMBL" id="FO681348">
    <property type="protein sequence ID" value="CCV66240.1"/>
    <property type="molecule type" value="Genomic_DNA"/>
</dbReference>
<dbReference type="Pfam" id="PF07690">
    <property type="entry name" value="MFS_1"/>
    <property type="match status" value="1"/>
</dbReference>
<evidence type="ECO:0000256" key="2">
    <source>
        <dbReference type="ARBA" id="ARBA00022448"/>
    </source>
</evidence>
<dbReference type="OrthoDB" id="9793283at2"/>
<feature type="transmembrane region" description="Helical" evidence="6">
    <location>
        <begin position="39"/>
        <end position="56"/>
    </location>
</feature>
<dbReference type="HOGENOM" id="CLU_681174_0_0_14"/>
<dbReference type="PANTHER" id="PTHR23504">
    <property type="entry name" value="MAJOR FACILITATOR SUPERFAMILY DOMAIN-CONTAINING PROTEIN 10"/>
    <property type="match status" value="1"/>
</dbReference>
<feature type="transmembrane region" description="Helical" evidence="6">
    <location>
        <begin position="132"/>
        <end position="154"/>
    </location>
</feature>
<keyword evidence="4 6" id="KW-1133">Transmembrane helix</keyword>
<protein>
    <submittedName>
        <fullName evidence="8">Major facilitator superfamily transporter</fullName>
    </submittedName>
</protein>
<evidence type="ECO:0000256" key="5">
    <source>
        <dbReference type="ARBA" id="ARBA00023136"/>
    </source>
</evidence>
<dbReference type="AlphaFoldDB" id="U4KPF3"/>
<feature type="transmembrane region" description="Helical" evidence="6">
    <location>
        <begin position="244"/>
        <end position="263"/>
    </location>
</feature>
<feature type="transmembrane region" description="Helical" evidence="6">
    <location>
        <begin position="364"/>
        <end position="383"/>
    </location>
</feature>
<comment type="subcellular location">
    <subcellularLocation>
        <location evidence="1">Cell membrane</location>
        <topology evidence="1">Multi-pass membrane protein</topology>
    </subcellularLocation>
</comment>
<dbReference type="Proteomes" id="UP000032737">
    <property type="component" value="Chromosome"/>
</dbReference>
<dbReference type="GO" id="GO:0022857">
    <property type="term" value="F:transmembrane transporter activity"/>
    <property type="evidence" value="ECO:0007669"/>
    <property type="project" value="InterPro"/>
</dbReference>
<proteinExistence type="predicted"/>